<organism evidence="1 2">
    <name type="scientific">Stemphylium lycopersici</name>
    <name type="common">Tomato gray leaf spot disease fungus</name>
    <name type="synonym">Thyrospora lycopersici</name>
    <dbReference type="NCBI Taxonomy" id="183478"/>
    <lineage>
        <taxon>Eukaryota</taxon>
        <taxon>Fungi</taxon>
        <taxon>Dikarya</taxon>
        <taxon>Ascomycota</taxon>
        <taxon>Pezizomycotina</taxon>
        <taxon>Dothideomycetes</taxon>
        <taxon>Pleosporomycetidae</taxon>
        <taxon>Pleosporales</taxon>
        <taxon>Pleosporineae</taxon>
        <taxon>Pleosporaceae</taxon>
        <taxon>Stemphylium</taxon>
    </lineage>
</organism>
<dbReference type="Proteomes" id="UP000249619">
    <property type="component" value="Unassembled WGS sequence"/>
</dbReference>
<protein>
    <submittedName>
        <fullName evidence="1">Uncharacterized protein</fullName>
    </submittedName>
</protein>
<comment type="caution">
    <text evidence="1">The sequence shown here is derived from an EMBL/GenBank/DDBJ whole genome shotgun (WGS) entry which is preliminary data.</text>
</comment>
<evidence type="ECO:0000313" key="1">
    <source>
        <dbReference type="EMBL" id="RAR16379.1"/>
    </source>
</evidence>
<proteinExistence type="predicted"/>
<name>A0A364NGG9_STELY</name>
<keyword evidence="2" id="KW-1185">Reference proteome</keyword>
<dbReference type="EMBL" id="QGDH01000003">
    <property type="protein sequence ID" value="RAR16379.1"/>
    <property type="molecule type" value="Genomic_DNA"/>
</dbReference>
<sequence length="97" mass="10196">MALFFARPVGYDSDYNYTTATAPAPATATATTTTATIAATATLTCANLDGANLLPLELSSRNVARLQRLPPTMPWTRMTGYSSARVGDSDWPVVAGP</sequence>
<reference evidence="2" key="1">
    <citation type="submission" date="2018-05" db="EMBL/GenBank/DDBJ databases">
        <title>Draft genome sequence of Stemphylium lycopersici strain CIDEFI 213.</title>
        <authorList>
            <person name="Medina R."/>
            <person name="Franco M.E.E."/>
            <person name="Lucentini C.G."/>
            <person name="Saparrat M.C.N."/>
            <person name="Balatti P.A."/>
        </authorList>
    </citation>
    <scope>NUCLEOTIDE SEQUENCE [LARGE SCALE GENOMIC DNA]</scope>
    <source>
        <strain evidence="2">CIDEFI 213</strain>
    </source>
</reference>
<evidence type="ECO:0000313" key="2">
    <source>
        <dbReference type="Proteomes" id="UP000249619"/>
    </source>
</evidence>
<accession>A0A364NGG9</accession>
<dbReference type="AlphaFoldDB" id="A0A364NGG9"/>
<gene>
    <name evidence="1" type="ORF">DDE83_000252</name>
</gene>